<keyword evidence="3" id="KW-1185">Reference proteome</keyword>
<dbReference type="EMBL" id="QOKZ01000003">
    <property type="protein sequence ID" value="RMC35264.1"/>
    <property type="molecule type" value="Genomic_DNA"/>
</dbReference>
<dbReference type="AlphaFoldDB" id="A0A3M0MFZ7"/>
<evidence type="ECO:0000313" key="2">
    <source>
        <dbReference type="EMBL" id="RMC35264.1"/>
    </source>
</evidence>
<evidence type="ECO:0000313" key="3">
    <source>
        <dbReference type="Proteomes" id="UP000273516"/>
    </source>
</evidence>
<feature type="domain" description="HTH marR-type" evidence="1">
    <location>
        <begin position="16"/>
        <end position="146"/>
    </location>
</feature>
<dbReference type="SUPFAM" id="SSF46785">
    <property type="entry name" value="Winged helix' DNA-binding domain"/>
    <property type="match status" value="1"/>
</dbReference>
<dbReference type="InterPro" id="IPR000835">
    <property type="entry name" value="HTH_MarR-typ"/>
</dbReference>
<dbReference type="GO" id="GO:0006950">
    <property type="term" value="P:response to stress"/>
    <property type="evidence" value="ECO:0007669"/>
    <property type="project" value="TreeGrafter"/>
</dbReference>
<dbReference type="SMART" id="SM00347">
    <property type="entry name" value="HTH_MARR"/>
    <property type="match status" value="1"/>
</dbReference>
<dbReference type="Gene3D" id="1.10.10.10">
    <property type="entry name" value="Winged helix-like DNA-binding domain superfamily/Winged helix DNA-binding domain"/>
    <property type="match status" value="1"/>
</dbReference>
<dbReference type="PRINTS" id="PR00598">
    <property type="entry name" value="HTHMARR"/>
</dbReference>
<dbReference type="PANTHER" id="PTHR33164">
    <property type="entry name" value="TRANSCRIPTIONAL REGULATOR, MARR FAMILY"/>
    <property type="match status" value="1"/>
</dbReference>
<accession>A0A3M0MFZ7</accession>
<dbReference type="PROSITE" id="PS50995">
    <property type="entry name" value="HTH_MARR_2"/>
    <property type="match status" value="1"/>
</dbReference>
<dbReference type="Proteomes" id="UP000273516">
    <property type="component" value="Unassembled WGS sequence"/>
</dbReference>
<name>A0A3M0MFZ7_9RHOB</name>
<dbReference type="PANTHER" id="PTHR33164:SF95">
    <property type="entry name" value="TRANSCRIPTIONAL REGULATOR"/>
    <property type="match status" value="1"/>
</dbReference>
<organism evidence="2 3">
    <name type="scientific">Paracoccus alkanivorans</name>
    <dbReference type="NCBI Taxonomy" id="2116655"/>
    <lineage>
        <taxon>Bacteria</taxon>
        <taxon>Pseudomonadati</taxon>
        <taxon>Pseudomonadota</taxon>
        <taxon>Alphaproteobacteria</taxon>
        <taxon>Rhodobacterales</taxon>
        <taxon>Paracoccaceae</taxon>
        <taxon>Paracoccus</taxon>
    </lineage>
</organism>
<proteinExistence type="predicted"/>
<protein>
    <submittedName>
        <fullName evidence="2">MarR family transcriptional regulator</fullName>
    </submittedName>
</protein>
<dbReference type="InterPro" id="IPR039422">
    <property type="entry name" value="MarR/SlyA-like"/>
</dbReference>
<comment type="caution">
    <text evidence="2">The sequence shown here is derived from an EMBL/GenBank/DDBJ whole genome shotgun (WGS) entry which is preliminary data.</text>
</comment>
<dbReference type="InterPro" id="IPR036388">
    <property type="entry name" value="WH-like_DNA-bd_sf"/>
</dbReference>
<dbReference type="InterPro" id="IPR036390">
    <property type="entry name" value="WH_DNA-bd_sf"/>
</dbReference>
<evidence type="ECO:0000259" key="1">
    <source>
        <dbReference type="PROSITE" id="PS50995"/>
    </source>
</evidence>
<dbReference type="GO" id="GO:0003700">
    <property type="term" value="F:DNA-binding transcription factor activity"/>
    <property type="evidence" value="ECO:0007669"/>
    <property type="project" value="InterPro"/>
</dbReference>
<sequence length="146" mass="16184">MGAEVNDPHGGEYSLDDQVGFLLRLANQRHTTIFQAHTLHGLTPTQFTALIRVAEQGECSQNHLGRLAAMDVATIKGVVDRLREKGLITIKPAPHDRRRSLISLSPEGAELIGPLREVGHRITQETLQPLTASEQRNLLKILRKIC</sequence>
<dbReference type="Pfam" id="PF12802">
    <property type="entry name" value="MarR_2"/>
    <property type="match status" value="1"/>
</dbReference>
<dbReference type="OrthoDB" id="9814496at2"/>
<dbReference type="RefSeq" id="WP_122111889.1">
    <property type="nucleotide sequence ID" value="NZ_QOKZ01000003.1"/>
</dbReference>
<gene>
    <name evidence="2" type="ORF">C9E81_08395</name>
</gene>
<reference evidence="2 3" key="1">
    <citation type="submission" date="2018-07" db="EMBL/GenBank/DDBJ databases">
        <authorList>
            <person name="Zhang Y."/>
            <person name="Wang L."/>
            <person name="Ma S."/>
        </authorList>
    </citation>
    <scope>NUCLEOTIDE SEQUENCE [LARGE SCALE GENOMIC DNA]</scope>
    <source>
        <strain evidence="2 3">4-2</strain>
    </source>
</reference>